<proteinExistence type="predicted"/>
<dbReference type="EMBL" id="JABFAC010000010">
    <property type="protein sequence ID" value="MBA0627103.1"/>
    <property type="molecule type" value="Genomic_DNA"/>
</dbReference>
<evidence type="ECO:0000313" key="3">
    <source>
        <dbReference type="Proteomes" id="UP000593561"/>
    </source>
</evidence>
<evidence type="ECO:0000256" key="1">
    <source>
        <dbReference type="SAM" id="Phobius"/>
    </source>
</evidence>
<comment type="caution">
    <text evidence="2">The sequence shown here is derived from an EMBL/GenBank/DDBJ whole genome shotgun (WGS) entry which is preliminary data.</text>
</comment>
<feature type="non-terminal residue" evidence="2">
    <location>
        <position position="1"/>
    </location>
</feature>
<keyword evidence="1" id="KW-1133">Transmembrane helix</keyword>
<organism evidence="2 3">
    <name type="scientific">Gossypium davidsonii</name>
    <name type="common">Davidson's cotton</name>
    <name type="synonym">Gossypium klotzschianum subsp. davidsonii</name>
    <dbReference type="NCBI Taxonomy" id="34287"/>
    <lineage>
        <taxon>Eukaryota</taxon>
        <taxon>Viridiplantae</taxon>
        <taxon>Streptophyta</taxon>
        <taxon>Embryophyta</taxon>
        <taxon>Tracheophyta</taxon>
        <taxon>Spermatophyta</taxon>
        <taxon>Magnoliopsida</taxon>
        <taxon>eudicotyledons</taxon>
        <taxon>Gunneridae</taxon>
        <taxon>Pentapetalae</taxon>
        <taxon>rosids</taxon>
        <taxon>malvids</taxon>
        <taxon>Malvales</taxon>
        <taxon>Malvaceae</taxon>
        <taxon>Malvoideae</taxon>
        <taxon>Gossypium</taxon>
    </lineage>
</organism>
<protein>
    <submittedName>
        <fullName evidence="2">Uncharacterized protein</fullName>
    </submittedName>
</protein>
<name>A0A7J8SMJ5_GOSDV</name>
<keyword evidence="1" id="KW-0812">Transmembrane</keyword>
<keyword evidence="3" id="KW-1185">Reference proteome</keyword>
<gene>
    <name evidence="2" type="ORF">Godav_004652</name>
</gene>
<dbReference type="AlphaFoldDB" id="A0A7J8SMJ5"/>
<reference evidence="2 3" key="1">
    <citation type="journal article" date="2019" name="Genome Biol. Evol.">
        <title>Insights into the evolution of the New World diploid cottons (Gossypium, subgenus Houzingenia) based on genome sequencing.</title>
        <authorList>
            <person name="Grover C.E."/>
            <person name="Arick M.A. 2nd"/>
            <person name="Thrash A."/>
            <person name="Conover J.L."/>
            <person name="Sanders W.S."/>
            <person name="Peterson D.G."/>
            <person name="Frelichowski J.E."/>
            <person name="Scheffler J.A."/>
            <person name="Scheffler B.E."/>
            <person name="Wendel J.F."/>
        </authorList>
    </citation>
    <scope>NUCLEOTIDE SEQUENCE [LARGE SCALE GENOMIC DNA]</scope>
    <source>
        <strain evidence="2">27</strain>
        <tissue evidence="2">Leaf</tissue>
    </source>
</reference>
<keyword evidence="1" id="KW-0472">Membrane</keyword>
<feature type="transmembrane region" description="Helical" evidence="1">
    <location>
        <begin position="74"/>
        <end position="92"/>
    </location>
</feature>
<evidence type="ECO:0000313" key="2">
    <source>
        <dbReference type="EMBL" id="MBA0627103.1"/>
    </source>
</evidence>
<sequence>RFTEVKSKWLEYEKILRSWLRIRLKPKENDTLRCTSFRSLRRSEGTQLEDRRVGDIVLRDVSGDATRENQNWRLYFTTTIMVLVYIFIFMSSSELHVYIPTCNKVEPCAKSHGITYRVSRYVTFIRPTIGSGAVILDEFFVNPNAWHVKVPLVMYATVKLHKIDGVLRQFEFQQSIPVAPQELDDLNRIDLRRPDEN</sequence>
<dbReference type="Proteomes" id="UP000593561">
    <property type="component" value="Unassembled WGS sequence"/>
</dbReference>
<accession>A0A7J8SMJ5</accession>